<protein>
    <submittedName>
        <fullName evidence="1">Uncharacterized protein</fullName>
    </submittedName>
</protein>
<dbReference type="AlphaFoldDB" id="A0AAD9UHY8"/>
<keyword evidence="2" id="KW-1185">Reference proteome</keyword>
<dbReference type="Proteomes" id="UP001209878">
    <property type="component" value="Unassembled WGS sequence"/>
</dbReference>
<accession>A0AAD9UHY8</accession>
<evidence type="ECO:0000313" key="2">
    <source>
        <dbReference type="Proteomes" id="UP001209878"/>
    </source>
</evidence>
<name>A0AAD9UHY8_RIDPI</name>
<sequence>MRSSIQVIIIYRSLRFTIRMKVVVFFAAVCIFALVMPQTYAEEEEEAAVREVRMAGKAPVMCAAKCQYDSCKRICMHCAICYCSYGVYGTCKCCD</sequence>
<reference evidence="1" key="1">
    <citation type="journal article" date="2023" name="Mol. Biol. Evol.">
        <title>Third-Generation Sequencing Reveals the Adaptive Role of the Epigenome in Three Deep-Sea Polychaetes.</title>
        <authorList>
            <person name="Perez M."/>
            <person name="Aroh O."/>
            <person name="Sun Y."/>
            <person name="Lan Y."/>
            <person name="Juniper S.K."/>
            <person name="Young C.R."/>
            <person name="Angers B."/>
            <person name="Qian P.Y."/>
        </authorList>
    </citation>
    <scope>NUCLEOTIDE SEQUENCE</scope>
    <source>
        <strain evidence="1">R07B-5</strain>
    </source>
</reference>
<proteinExistence type="predicted"/>
<dbReference type="EMBL" id="JAODUO010000086">
    <property type="protein sequence ID" value="KAK2190164.1"/>
    <property type="molecule type" value="Genomic_DNA"/>
</dbReference>
<organism evidence="1 2">
    <name type="scientific">Ridgeia piscesae</name>
    <name type="common">Tubeworm</name>
    <dbReference type="NCBI Taxonomy" id="27915"/>
    <lineage>
        <taxon>Eukaryota</taxon>
        <taxon>Metazoa</taxon>
        <taxon>Spiralia</taxon>
        <taxon>Lophotrochozoa</taxon>
        <taxon>Annelida</taxon>
        <taxon>Polychaeta</taxon>
        <taxon>Sedentaria</taxon>
        <taxon>Canalipalpata</taxon>
        <taxon>Sabellida</taxon>
        <taxon>Siboglinidae</taxon>
        <taxon>Ridgeia</taxon>
    </lineage>
</organism>
<evidence type="ECO:0000313" key="1">
    <source>
        <dbReference type="EMBL" id="KAK2190164.1"/>
    </source>
</evidence>
<comment type="caution">
    <text evidence="1">The sequence shown here is derived from an EMBL/GenBank/DDBJ whole genome shotgun (WGS) entry which is preliminary data.</text>
</comment>
<gene>
    <name evidence="1" type="ORF">NP493_87g02050</name>
</gene>